<dbReference type="SUPFAM" id="SSF50156">
    <property type="entry name" value="PDZ domain-like"/>
    <property type="match status" value="1"/>
</dbReference>
<dbReference type="InterPro" id="IPR036034">
    <property type="entry name" value="PDZ_sf"/>
</dbReference>
<dbReference type="PROSITE" id="PS50175">
    <property type="entry name" value="ASP_PROT_RETROV"/>
    <property type="match status" value="1"/>
</dbReference>
<name>A0A8J2V908_9FLAO</name>
<dbReference type="GO" id="GO:0006508">
    <property type="term" value="P:proteolysis"/>
    <property type="evidence" value="ECO:0007669"/>
    <property type="project" value="InterPro"/>
</dbReference>
<dbReference type="CDD" id="cd05483">
    <property type="entry name" value="retropepsin_like_bacteria"/>
    <property type="match status" value="1"/>
</dbReference>
<dbReference type="GO" id="GO:0004190">
    <property type="term" value="F:aspartic-type endopeptidase activity"/>
    <property type="evidence" value="ECO:0007669"/>
    <property type="project" value="InterPro"/>
</dbReference>
<protein>
    <recommendedName>
        <fullName evidence="6">PDZ domain-containing protein</fullName>
    </recommendedName>
</protein>
<organism evidence="4 5">
    <name type="scientific">Planktosalinus lacus</name>
    <dbReference type="NCBI Taxonomy" id="1526573"/>
    <lineage>
        <taxon>Bacteria</taxon>
        <taxon>Pseudomonadati</taxon>
        <taxon>Bacteroidota</taxon>
        <taxon>Flavobacteriia</taxon>
        <taxon>Flavobacteriales</taxon>
        <taxon>Flavobacteriaceae</taxon>
        <taxon>Planktosalinus</taxon>
    </lineage>
</organism>
<dbReference type="InterPro" id="IPR001478">
    <property type="entry name" value="PDZ"/>
</dbReference>
<evidence type="ECO:0000313" key="4">
    <source>
        <dbReference type="EMBL" id="GGD87622.1"/>
    </source>
</evidence>
<dbReference type="SUPFAM" id="SSF50630">
    <property type="entry name" value="Acid proteases"/>
    <property type="match status" value="1"/>
</dbReference>
<gene>
    <name evidence="4" type="ORF">GCM10011312_09550</name>
</gene>
<accession>A0A8J2V908</accession>
<reference evidence="4" key="1">
    <citation type="journal article" date="2014" name="Int. J. Syst. Evol. Microbiol.">
        <title>Complete genome sequence of Corynebacterium casei LMG S-19264T (=DSM 44701T), isolated from a smear-ripened cheese.</title>
        <authorList>
            <consortium name="US DOE Joint Genome Institute (JGI-PGF)"/>
            <person name="Walter F."/>
            <person name="Albersmeier A."/>
            <person name="Kalinowski J."/>
            <person name="Ruckert C."/>
        </authorList>
    </citation>
    <scope>NUCLEOTIDE SEQUENCE</scope>
    <source>
        <strain evidence="4">CGMCC 1.12924</strain>
    </source>
</reference>
<dbReference type="InterPro" id="IPR021109">
    <property type="entry name" value="Peptidase_aspartic_dom_sf"/>
</dbReference>
<dbReference type="PROSITE" id="PS50106">
    <property type="entry name" value="PDZ"/>
    <property type="match status" value="1"/>
</dbReference>
<evidence type="ECO:0000313" key="5">
    <source>
        <dbReference type="Proteomes" id="UP000652231"/>
    </source>
</evidence>
<sequence length="404" mass="45842">MINNLVLIPVKVNGVSLTFLLDSGASSTVIFSFEDTDSIQLYNYSMIKLRGLGKGEPVDALKSEGNTVEIGKAKSSDQTIFVVFDGALNFSSRLGYPVHGIIGYDFLKDFVVDVNNQRERLRFFKPDSYKKKNCRRCIIKEIYLKKNKPYISASYFNGIESVDLNLLIDSGSGDALWLFEHSDEKILLPSDAFEDYLGLGINGNIYGKRSKVASFTIDEFQFSNVNTAYPDVDINDTIIDLGTRNGSIGGEVLKRFNWTIDYTNKFIKLKKNSFFKDPFHYNMSGLTLQQGGFTLVKEQKSIDSDSYRLNQNESHSVFNLNLSDAVELKLKQLFEVVEVRKNSPADLAGIRIGDEILEINNKPAYQYELNEINQLFYSHEGRTIKMKILRNGIAQNFKFELKDI</sequence>
<evidence type="ECO:0008006" key="6">
    <source>
        <dbReference type="Google" id="ProtNLM"/>
    </source>
</evidence>
<reference evidence="4" key="2">
    <citation type="submission" date="2020-09" db="EMBL/GenBank/DDBJ databases">
        <authorList>
            <person name="Sun Q."/>
            <person name="Zhou Y."/>
        </authorList>
    </citation>
    <scope>NUCLEOTIDE SEQUENCE</scope>
    <source>
        <strain evidence="4">CGMCC 1.12924</strain>
    </source>
</reference>
<comment type="caution">
    <text evidence="4">The sequence shown here is derived from an EMBL/GenBank/DDBJ whole genome shotgun (WGS) entry which is preliminary data.</text>
</comment>
<evidence type="ECO:0000256" key="1">
    <source>
        <dbReference type="ARBA" id="ARBA00022801"/>
    </source>
</evidence>
<dbReference type="PROSITE" id="PS00141">
    <property type="entry name" value="ASP_PROTEASE"/>
    <property type="match status" value="1"/>
</dbReference>
<evidence type="ECO:0000259" key="2">
    <source>
        <dbReference type="PROSITE" id="PS50106"/>
    </source>
</evidence>
<feature type="domain" description="PDZ" evidence="2">
    <location>
        <begin position="306"/>
        <end position="392"/>
    </location>
</feature>
<dbReference type="EMBL" id="BMGK01000003">
    <property type="protein sequence ID" value="GGD87622.1"/>
    <property type="molecule type" value="Genomic_DNA"/>
</dbReference>
<proteinExistence type="predicted"/>
<dbReference type="AlphaFoldDB" id="A0A8J2V908"/>
<dbReference type="Proteomes" id="UP000652231">
    <property type="component" value="Unassembled WGS sequence"/>
</dbReference>
<dbReference type="Pfam" id="PF13650">
    <property type="entry name" value="Asp_protease_2"/>
    <property type="match status" value="1"/>
</dbReference>
<dbReference type="InterPro" id="IPR041489">
    <property type="entry name" value="PDZ_6"/>
</dbReference>
<dbReference type="InterPro" id="IPR034122">
    <property type="entry name" value="Retropepsin-like_bacterial"/>
</dbReference>
<dbReference type="Pfam" id="PF17820">
    <property type="entry name" value="PDZ_6"/>
    <property type="match status" value="1"/>
</dbReference>
<keyword evidence="1" id="KW-0378">Hydrolase</keyword>
<dbReference type="InterPro" id="IPR001969">
    <property type="entry name" value="Aspartic_peptidase_AS"/>
</dbReference>
<feature type="domain" description="Peptidase A2" evidence="3">
    <location>
        <begin position="17"/>
        <end position="53"/>
    </location>
</feature>
<dbReference type="Gene3D" id="2.30.42.10">
    <property type="match status" value="1"/>
</dbReference>
<evidence type="ECO:0000259" key="3">
    <source>
        <dbReference type="PROSITE" id="PS50175"/>
    </source>
</evidence>
<dbReference type="InterPro" id="IPR001995">
    <property type="entry name" value="Peptidase_A2_cat"/>
</dbReference>
<dbReference type="SMART" id="SM00228">
    <property type="entry name" value="PDZ"/>
    <property type="match status" value="1"/>
</dbReference>
<keyword evidence="5" id="KW-1185">Reference proteome</keyword>
<dbReference type="Gene3D" id="2.40.70.10">
    <property type="entry name" value="Acid Proteases"/>
    <property type="match status" value="2"/>
</dbReference>